<dbReference type="Proteomes" id="UP001066276">
    <property type="component" value="Chromosome 9"/>
</dbReference>
<dbReference type="AlphaFoldDB" id="A0AAV7N481"/>
<organism evidence="1 2">
    <name type="scientific">Pleurodeles waltl</name>
    <name type="common">Iberian ribbed newt</name>
    <dbReference type="NCBI Taxonomy" id="8319"/>
    <lineage>
        <taxon>Eukaryota</taxon>
        <taxon>Metazoa</taxon>
        <taxon>Chordata</taxon>
        <taxon>Craniata</taxon>
        <taxon>Vertebrata</taxon>
        <taxon>Euteleostomi</taxon>
        <taxon>Amphibia</taxon>
        <taxon>Batrachia</taxon>
        <taxon>Caudata</taxon>
        <taxon>Salamandroidea</taxon>
        <taxon>Salamandridae</taxon>
        <taxon>Pleurodelinae</taxon>
        <taxon>Pleurodeles</taxon>
    </lineage>
</organism>
<evidence type="ECO:0000313" key="1">
    <source>
        <dbReference type="EMBL" id="KAJ1110843.1"/>
    </source>
</evidence>
<name>A0AAV7N481_PLEWA</name>
<evidence type="ECO:0000313" key="2">
    <source>
        <dbReference type="Proteomes" id="UP001066276"/>
    </source>
</evidence>
<gene>
    <name evidence="1" type="ORF">NDU88_008189</name>
</gene>
<reference evidence="1" key="1">
    <citation type="journal article" date="2022" name="bioRxiv">
        <title>Sequencing and chromosome-scale assembly of the giantPleurodeles waltlgenome.</title>
        <authorList>
            <person name="Brown T."/>
            <person name="Elewa A."/>
            <person name="Iarovenko S."/>
            <person name="Subramanian E."/>
            <person name="Araus A.J."/>
            <person name="Petzold A."/>
            <person name="Susuki M."/>
            <person name="Suzuki K.-i.T."/>
            <person name="Hayashi T."/>
            <person name="Toyoda A."/>
            <person name="Oliveira C."/>
            <person name="Osipova E."/>
            <person name="Leigh N.D."/>
            <person name="Simon A."/>
            <person name="Yun M.H."/>
        </authorList>
    </citation>
    <scope>NUCLEOTIDE SEQUENCE</scope>
    <source>
        <strain evidence="1">20211129_DDA</strain>
        <tissue evidence="1">Liver</tissue>
    </source>
</reference>
<keyword evidence="2" id="KW-1185">Reference proteome</keyword>
<accession>A0AAV7N481</accession>
<protein>
    <submittedName>
        <fullName evidence="1">Uncharacterized protein</fullName>
    </submittedName>
</protein>
<comment type="caution">
    <text evidence="1">The sequence shown here is derived from an EMBL/GenBank/DDBJ whole genome shotgun (WGS) entry which is preliminary data.</text>
</comment>
<dbReference type="EMBL" id="JANPWB010000013">
    <property type="protein sequence ID" value="KAJ1110843.1"/>
    <property type="molecule type" value="Genomic_DNA"/>
</dbReference>
<sequence length="66" mass="6767">MPCRTCSRGVLGHGCNKVCHLPHRTRELHLPSGKELGNERRAARGNGALRPGLAGAGILAGGVAGT</sequence>
<proteinExistence type="predicted"/>